<protein>
    <submittedName>
        <fullName evidence="1">Uncharacterized protein</fullName>
    </submittedName>
</protein>
<comment type="caution">
    <text evidence="1">The sequence shown here is derived from an EMBL/GenBank/DDBJ whole genome shotgun (WGS) entry which is preliminary data.</text>
</comment>
<accession>A0AAW0FDL3</accession>
<reference evidence="1 2" key="1">
    <citation type="submission" date="2022-09" db="EMBL/GenBank/DDBJ databases">
        <authorList>
            <person name="Palmer J.M."/>
        </authorList>
    </citation>
    <scope>NUCLEOTIDE SEQUENCE [LARGE SCALE GENOMIC DNA]</scope>
    <source>
        <strain evidence="1 2">DSM 7382</strain>
    </source>
</reference>
<keyword evidence="2" id="KW-1185">Reference proteome</keyword>
<evidence type="ECO:0000313" key="2">
    <source>
        <dbReference type="Proteomes" id="UP001385951"/>
    </source>
</evidence>
<name>A0AAW0FDL3_9APHY</name>
<gene>
    <name evidence="1" type="ORF">QCA50_019768</name>
</gene>
<organism evidence="1 2">
    <name type="scientific">Cerrena zonata</name>
    <dbReference type="NCBI Taxonomy" id="2478898"/>
    <lineage>
        <taxon>Eukaryota</taxon>
        <taxon>Fungi</taxon>
        <taxon>Dikarya</taxon>
        <taxon>Basidiomycota</taxon>
        <taxon>Agaricomycotina</taxon>
        <taxon>Agaricomycetes</taxon>
        <taxon>Polyporales</taxon>
        <taxon>Cerrenaceae</taxon>
        <taxon>Cerrena</taxon>
    </lineage>
</organism>
<proteinExistence type="predicted"/>
<dbReference type="Proteomes" id="UP001385951">
    <property type="component" value="Unassembled WGS sequence"/>
</dbReference>
<dbReference type="AlphaFoldDB" id="A0AAW0FDL3"/>
<dbReference type="EMBL" id="JASBNA010000092">
    <property type="protein sequence ID" value="KAK7677267.1"/>
    <property type="molecule type" value="Genomic_DNA"/>
</dbReference>
<sequence>MRFVLALLLNIVLGAQMYIYWGKDEEDDLGKVSTTAHYEKKVAIPEPISVPDDLPSSSVSLTARSTSGIEVSKHLLLQSSTTMETQTTSSMACFFTFCLDSFWPWMTFDSSLLLLN</sequence>
<evidence type="ECO:0000313" key="1">
    <source>
        <dbReference type="EMBL" id="KAK7677267.1"/>
    </source>
</evidence>